<proteinExistence type="predicted"/>
<dbReference type="KEGG" id="ttf:THTE_1251"/>
<keyword evidence="4" id="KW-1185">Reference proteome</keyword>
<dbReference type="InterPro" id="IPR012495">
    <property type="entry name" value="TadE-like_dom"/>
</dbReference>
<dbReference type="Proteomes" id="UP000215086">
    <property type="component" value="Chromosome"/>
</dbReference>
<keyword evidence="1" id="KW-0812">Transmembrane</keyword>
<organism evidence="3 4">
    <name type="scientific">Thermogutta terrifontis</name>
    <dbReference type="NCBI Taxonomy" id="1331910"/>
    <lineage>
        <taxon>Bacteria</taxon>
        <taxon>Pseudomonadati</taxon>
        <taxon>Planctomycetota</taxon>
        <taxon>Planctomycetia</taxon>
        <taxon>Pirellulales</taxon>
        <taxon>Thermoguttaceae</taxon>
        <taxon>Thermogutta</taxon>
    </lineage>
</organism>
<sequence>MWRAVVLASWPWALTLVGAILAAVVLLRWSGSGRISFRWTRFADLVRDDAGAVQSLSFVLTLPIFVLLMLFIVQVSQIMIGTVVVHYAAFAAARAAQVWIPARVGDIELENCIGPGYYPDPTAEQILPIVDPSDPNYGPTSGGMTFIIPYDPDSPKWQKIVTAAVLALMPICPSRDLGLSVPPSTAAAAQLVRQAYLQNVPSASGIPRVPQRLENKLAYALIATEIELRFFHSNQEPPLVPYFLEDDIYQFRPNELGFQDTVTVTVTHHMALLPGPGKFLARAVRRSDGLPDKVAQEIEVRNGIATYPLRASITLGHEGEKSVVPYTYWLSSIF</sequence>
<dbReference type="EMBL" id="CP018477">
    <property type="protein sequence ID" value="ASV73853.1"/>
    <property type="molecule type" value="Genomic_DNA"/>
</dbReference>
<evidence type="ECO:0000313" key="4">
    <source>
        <dbReference type="Proteomes" id="UP000215086"/>
    </source>
</evidence>
<keyword evidence="1" id="KW-0472">Membrane</keyword>
<evidence type="ECO:0000313" key="3">
    <source>
        <dbReference type="EMBL" id="ASV73853.1"/>
    </source>
</evidence>
<feature type="transmembrane region" description="Helical" evidence="1">
    <location>
        <begin position="12"/>
        <end position="29"/>
    </location>
</feature>
<dbReference type="Pfam" id="PF07811">
    <property type="entry name" value="TadE"/>
    <property type="match status" value="1"/>
</dbReference>
<dbReference type="AlphaFoldDB" id="A0A286RD26"/>
<accession>A0A286RD26</accession>
<feature type="domain" description="TadE-like" evidence="2">
    <location>
        <begin position="58"/>
        <end position="94"/>
    </location>
</feature>
<evidence type="ECO:0000256" key="1">
    <source>
        <dbReference type="SAM" id="Phobius"/>
    </source>
</evidence>
<dbReference type="OrthoDB" id="284973at2"/>
<protein>
    <recommendedName>
        <fullName evidence="2">TadE-like domain-containing protein</fullName>
    </recommendedName>
</protein>
<name>A0A286RD26_9BACT</name>
<keyword evidence="1" id="KW-1133">Transmembrane helix</keyword>
<evidence type="ECO:0000259" key="2">
    <source>
        <dbReference type="Pfam" id="PF07811"/>
    </source>
</evidence>
<dbReference type="RefSeq" id="WP_095414336.1">
    <property type="nucleotide sequence ID" value="NZ_CP018477.1"/>
</dbReference>
<gene>
    <name evidence="3" type="ORF">THTE_1251</name>
</gene>
<feature type="transmembrane region" description="Helical" evidence="1">
    <location>
        <begin position="50"/>
        <end position="72"/>
    </location>
</feature>
<reference evidence="3 4" key="1">
    <citation type="journal article" name="Front. Microbiol.">
        <title>Sugar Metabolism of the First Thermophilic Planctomycete Thermogutta terrifontis: Comparative Genomic and Transcriptomic Approaches.</title>
        <authorList>
            <person name="Elcheninov A.G."/>
            <person name="Menzel P."/>
            <person name="Gudbergsdottir S.R."/>
            <person name="Slesarev A.I."/>
            <person name="Kadnikov V.V."/>
            <person name="Krogh A."/>
            <person name="Bonch-Osmolovskaya E.A."/>
            <person name="Peng X."/>
            <person name="Kublanov I.V."/>
        </authorList>
    </citation>
    <scope>NUCLEOTIDE SEQUENCE [LARGE SCALE GENOMIC DNA]</scope>
    <source>
        <strain evidence="3 4">R1</strain>
    </source>
</reference>